<evidence type="ECO:0000256" key="1">
    <source>
        <dbReference type="SAM" id="MobiDB-lite"/>
    </source>
</evidence>
<name>A0AAQ4FGV1_AMBAM</name>
<dbReference type="AlphaFoldDB" id="A0AAQ4FGV1"/>
<gene>
    <name evidence="2" type="ORF">V5799_023859</name>
</gene>
<reference evidence="2 3" key="1">
    <citation type="journal article" date="2023" name="Arcadia Sci">
        <title>De novo assembly of a long-read Amblyomma americanum tick genome.</title>
        <authorList>
            <person name="Chou S."/>
            <person name="Poskanzer K.E."/>
            <person name="Rollins M."/>
            <person name="Thuy-Boun P.S."/>
        </authorList>
    </citation>
    <scope>NUCLEOTIDE SEQUENCE [LARGE SCALE GENOMIC DNA]</scope>
    <source>
        <strain evidence="2">F_SG_1</strain>
        <tissue evidence="2">Salivary glands</tissue>
    </source>
</reference>
<protein>
    <submittedName>
        <fullName evidence="2">Uncharacterized protein</fullName>
    </submittedName>
</protein>
<comment type="caution">
    <text evidence="2">The sequence shown here is derived from an EMBL/GenBank/DDBJ whole genome shotgun (WGS) entry which is preliminary data.</text>
</comment>
<keyword evidence="3" id="KW-1185">Reference proteome</keyword>
<evidence type="ECO:0000313" key="2">
    <source>
        <dbReference type="EMBL" id="KAK8786360.1"/>
    </source>
</evidence>
<dbReference type="Proteomes" id="UP001321473">
    <property type="component" value="Unassembled WGS sequence"/>
</dbReference>
<proteinExistence type="predicted"/>
<dbReference type="EMBL" id="JARKHS020002799">
    <property type="protein sequence ID" value="KAK8786360.1"/>
    <property type="molecule type" value="Genomic_DNA"/>
</dbReference>
<accession>A0AAQ4FGV1</accession>
<sequence>MRPHTPLAAEAADAPSPAAAGRGARAQEPTRTSSAGRQHEHLRGHRDRTPGADGLSECRPDQVPHQHPRPGQHQPHRRLPDGDAAFSRRLRRISLRALPETKRSCKGMRKGMGEMKLYFRA</sequence>
<feature type="compositionally biased region" description="Low complexity" evidence="1">
    <location>
        <begin position="8"/>
        <end position="26"/>
    </location>
</feature>
<organism evidence="2 3">
    <name type="scientific">Amblyomma americanum</name>
    <name type="common">Lone star tick</name>
    <dbReference type="NCBI Taxonomy" id="6943"/>
    <lineage>
        <taxon>Eukaryota</taxon>
        <taxon>Metazoa</taxon>
        <taxon>Ecdysozoa</taxon>
        <taxon>Arthropoda</taxon>
        <taxon>Chelicerata</taxon>
        <taxon>Arachnida</taxon>
        <taxon>Acari</taxon>
        <taxon>Parasitiformes</taxon>
        <taxon>Ixodida</taxon>
        <taxon>Ixodoidea</taxon>
        <taxon>Ixodidae</taxon>
        <taxon>Amblyomminae</taxon>
        <taxon>Amblyomma</taxon>
    </lineage>
</organism>
<evidence type="ECO:0000313" key="3">
    <source>
        <dbReference type="Proteomes" id="UP001321473"/>
    </source>
</evidence>
<feature type="region of interest" description="Disordered" evidence="1">
    <location>
        <begin position="1"/>
        <end position="84"/>
    </location>
</feature>
<feature type="compositionally biased region" description="Basic residues" evidence="1">
    <location>
        <begin position="66"/>
        <end position="77"/>
    </location>
</feature>